<dbReference type="InterPro" id="IPR036413">
    <property type="entry name" value="YaeB-like_sf"/>
</dbReference>
<dbReference type="RefSeq" id="WP_118049589.1">
    <property type="nucleotide sequence ID" value="NZ_CABJFK010000008.1"/>
</dbReference>
<dbReference type="SUPFAM" id="SSF118196">
    <property type="entry name" value="YaeB-like"/>
    <property type="match status" value="1"/>
</dbReference>
<dbReference type="GO" id="GO:0008168">
    <property type="term" value="F:methyltransferase activity"/>
    <property type="evidence" value="ECO:0007669"/>
    <property type="project" value="UniProtKB-KW"/>
</dbReference>
<protein>
    <submittedName>
        <fullName evidence="4">tRNA (N6-threonylcarbamoyladenosine(37)-N6)-methyltransferase TrmO</fullName>
    </submittedName>
</protein>
<dbReference type="InterPro" id="IPR036414">
    <property type="entry name" value="YaeB_N_sf"/>
</dbReference>
<keyword evidence="1" id="KW-0949">S-adenosyl-L-methionine</keyword>
<dbReference type="InterPro" id="IPR023370">
    <property type="entry name" value="TrmO-like_N"/>
</dbReference>
<dbReference type="CDD" id="cd09281">
    <property type="entry name" value="UPF0066"/>
    <property type="match status" value="1"/>
</dbReference>
<dbReference type="PANTHER" id="PTHR12818">
    <property type="entry name" value="TRNA (ADENINE(37)-N6)-METHYLTRANSFERASE"/>
    <property type="match status" value="1"/>
</dbReference>
<name>A0A414J4J2_9FIRM</name>
<dbReference type="GO" id="GO:0032259">
    <property type="term" value="P:methylation"/>
    <property type="evidence" value="ECO:0007669"/>
    <property type="project" value="UniProtKB-KW"/>
</dbReference>
<dbReference type="PROSITE" id="PS01318">
    <property type="entry name" value="TSAA_1"/>
    <property type="match status" value="1"/>
</dbReference>
<comment type="similarity">
    <text evidence="2">Belongs to the tRNA methyltransferase O family.</text>
</comment>
<dbReference type="InterPro" id="IPR023368">
    <property type="entry name" value="UPF0066_cons_site"/>
</dbReference>
<dbReference type="Proteomes" id="UP000283745">
    <property type="component" value="Unassembled WGS sequence"/>
</dbReference>
<gene>
    <name evidence="4" type="primary">tsaA</name>
    <name evidence="4" type="ORF">DW740_11365</name>
</gene>
<evidence type="ECO:0000313" key="4">
    <source>
        <dbReference type="EMBL" id="RHE39332.1"/>
    </source>
</evidence>
<dbReference type="AlphaFoldDB" id="A0A414J4J2"/>
<dbReference type="PANTHER" id="PTHR12818:SF0">
    <property type="entry name" value="TRNA (ADENINE(37)-N6)-METHYLTRANSFERASE"/>
    <property type="match status" value="1"/>
</dbReference>
<dbReference type="InterPro" id="IPR040372">
    <property type="entry name" value="YaeB-like"/>
</dbReference>
<dbReference type="Gene3D" id="2.40.30.70">
    <property type="entry name" value="YaeB-like"/>
    <property type="match status" value="1"/>
</dbReference>
<sequence length="240" mass="27785">MAEEHGMKVIARIHNDFPTKFGIPHQSNRLDALKATIVFEPEYRVPEAFRGLEEYDYIWLIWQFSEAVRENWSPTVRPPRLGGNTRMGVFATRSPFRPNSLGLSSVRLEKIEMHPELGPVLHISGADLMNGTPIYDIKPYLPYADSHPEVRGGFTDKIEDYRLEVEFPETLIEKVPEEQREALMEVLANDPRPRYQNKPDKIYGLAYGSHDIHFTVKDKTLKVCDVTELKESFDKQNNIW</sequence>
<dbReference type="NCBIfam" id="TIGR00104">
    <property type="entry name" value="tRNA_TsaA"/>
    <property type="match status" value="1"/>
</dbReference>
<evidence type="ECO:0000259" key="3">
    <source>
        <dbReference type="PROSITE" id="PS51668"/>
    </source>
</evidence>
<reference evidence="4 5" key="1">
    <citation type="submission" date="2018-08" db="EMBL/GenBank/DDBJ databases">
        <title>A genome reference for cultivated species of the human gut microbiota.</title>
        <authorList>
            <person name="Zou Y."/>
            <person name="Xue W."/>
            <person name="Luo G."/>
        </authorList>
    </citation>
    <scope>NUCLEOTIDE SEQUENCE [LARGE SCALE GENOMIC DNA]</scope>
    <source>
        <strain evidence="4 5">AM28-23</strain>
    </source>
</reference>
<dbReference type="Pfam" id="PF18389">
    <property type="entry name" value="TrmO_C"/>
    <property type="match status" value="1"/>
</dbReference>
<organism evidence="4 5">
    <name type="scientific">Blautia obeum</name>
    <dbReference type="NCBI Taxonomy" id="40520"/>
    <lineage>
        <taxon>Bacteria</taxon>
        <taxon>Bacillati</taxon>
        <taxon>Bacillota</taxon>
        <taxon>Clostridia</taxon>
        <taxon>Lachnospirales</taxon>
        <taxon>Lachnospiraceae</taxon>
        <taxon>Blautia</taxon>
    </lineage>
</organism>
<proteinExistence type="inferred from homology"/>
<dbReference type="Pfam" id="PF01980">
    <property type="entry name" value="TrmO_N"/>
    <property type="match status" value="1"/>
</dbReference>
<dbReference type="PROSITE" id="PS51668">
    <property type="entry name" value="TSAA_2"/>
    <property type="match status" value="1"/>
</dbReference>
<keyword evidence="4" id="KW-0808">Transferase</keyword>
<comment type="caution">
    <text evidence="4">The sequence shown here is derived from an EMBL/GenBank/DDBJ whole genome shotgun (WGS) entry which is preliminary data.</text>
</comment>
<dbReference type="EMBL" id="QSKF01000008">
    <property type="protein sequence ID" value="RHE39332.1"/>
    <property type="molecule type" value="Genomic_DNA"/>
</dbReference>
<feature type="domain" description="TsaA-like" evidence="3">
    <location>
        <begin position="7"/>
        <end position="149"/>
    </location>
</feature>
<evidence type="ECO:0000313" key="5">
    <source>
        <dbReference type="Proteomes" id="UP000283745"/>
    </source>
</evidence>
<dbReference type="Gene3D" id="3.30.2310.10">
    <property type="entry name" value="YaeB-like"/>
    <property type="match status" value="1"/>
</dbReference>
<evidence type="ECO:0000256" key="2">
    <source>
        <dbReference type="ARBA" id="ARBA00033753"/>
    </source>
</evidence>
<dbReference type="InterPro" id="IPR041369">
    <property type="entry name" value="TrmO_C"/>
</dbReference>
<accession>A0A414J4J2</accession>
<keyword evidence="4" id="KW-0489">Methyltransferase</keyword>
<evidence type="ECO:0000256" key="1">
    <source>
        <dbReference type="ARBA" id="ARBA00022691"/>
    </source>
</evidence>